<protein>
    <submittedName>
        <fullName evidence="1">Uncharacterized protein</fullName>
    </submittedName>
</protein>
<name>A0A7S6SXK5_9PHYC</name>
<evidence type="ECO:0000313" key="1">
    <source>
        <dbReference type="EMBL" id="QOR60438.1"/>
    </source>
</evidence>
<sequence length="119" mass="14415">MVNTTLKKYHKLLNQIKITKEIRNKAVREQKKLANKINTRQRAMNRAKNYMNKKINGKPIRNSKRISKEIKEREQKIFELFTEFAEKQRYVNKLDKSLENLNRAFKTYKLMYPVMQIPV</sequence>
<accession>A0A7S6SXK5</accession>
<dbReference type="EMBL" id="MK522038">
    <property type="protein sequence ID" value="QOR60438.1"/>
    <property type="molecule type" value="Genomic_DNA"/>
</dbReference>
<proteinExistence type="predicted"/>
<reference evidence="1" key="1">
    <citation type="submission" date="2019-02" db="EMBL/GenBank/DDBJ databases">
        <authorList>
            <person name="Bachy C."/>
            <person name="Yung C.-M."/>
            <person name="Roux S."/>
            <person name="Sullivan M.B."/>
            <person name="Worden A.Z."/>
        </authorList>
    </citation>
    <scope>NUCLEOTIDE SEQUENCE</scope>
    <source>
        <strain evidence="1">BII-V2</strain>
    </source>
</reference>
<organism evidence="1">
    <name type="scientific">Bathycoccus sp. RCC716 virus 2</name>
    <dbReference type="NCBI Taxonomy" id="2530039"/>
    <lineage>
        <taxon>Viruses</taxon>
        <taxon>Varidnaviria</taxon>
        <taxon>Bamfordvirae</taxon>
        <taxon>Nucleocytoviricota</taxon>
        <taxon>Megaviricetes</taxon>
        <taxon>Algavirales</taxon>
        <taxon>Phycodnaviridae</taxon>
        <taxon>Prasinovirus</taxon>
    </lineage>
</organism>